<proteinExistence type="predicted"/>
<reference evidence="2" key="1">
    <citation type="submission" date="2021-10" db="EMBL/GenBank/DDBJ databases">
        <authorList>
            <person name="Dean J.D."/>
            <person name="Kim M.K."/>
            <person name="Newey C.N."/>
            <person name="Stoker T.S."/>
            <person name="Thompson D.W."/>
            <person name="Grose J.H."/>
        </authorList>
    </citation>
    <scope>NUCLEOTIDE SEQUENCE</scope>
    <source>
        <strain evidence="2">BT635</strain>
    </source>
</reference>
<accession>A0ABS8AHL3</accession>
<dbReference type="EMBL" id="JAJADQ010000010">
    <property type="protein sequence ID" value="MCB2379462.1"/>
    <property type="molecule type" value="Genomic_DNA"/>
</dbReference>
<evidence type="ECO:0000256" key="1">
    <source>
        <dbReference type="SAM" id="MobiDB-lite"/>
    </source>
</evidence>
<keyword evidence="3" id="KW-1185">Reference proteome</keyword>
<dbReference type="RefSeq" id="WP_226188393.1">
    <property type="nucleotide sequence ID" value="NZ_JAJADQ010000010.1"/>
</dbReference>
<dbReference type="Proteomes" id="UP001165297">
    <property type="component" value="Unassembled WGS sequence"/>
</dbReference>
<protein>
    <submittedName>
        <fullName evidence="2">Uncharacterized protein</fullName>
    </submittedName>
</protein>
<gene>
    <name evidence="2" type="ORF">LGH70_17830</name>
</gene>
<evidence type="ECO:0000313" key="2">
    <source>
        <dbReference type="EMBL" id="MCB2379462.1"/>
    </source>
</evidence>
<organism evidence="2 3">
    <name type="scientific">Hymenobacter nitidus</name>
    <dbReference type="NCBI Taxonomy" id="2880929"/>
    <lineage>
        <taxon>Bacteria</taxon>
        <taxon>Pseudomonadati</taxon>
        <taxon>Bacteroidota</taxon>
        <taxon>Cytophagia</taxon>
        <taxon>Cytophagales</taxon>
        <taxon>Hymenobacteraceae</taxon>
        <taxon>Hymenobacter</taxon>
    </lineage>
</organism>
<sequence length="107" mass="11507">MPTAVDLFRSGNATGPRMDNVRPQDIPTRDQGGVPWVDPNTGGISTSSAAAGLGRPVWKLTSGYNYNGNLVVANDHGNHYLWSPRIAMTLADFKALLALVNPSFVRI</sequence>
<feature type="region of interest" description="Disordered" evidence="1">
    <location>
        <begin position="1"/>
        <end position="36"/>
    </location>
</feature>
<comment type="caution">
    <text evidence="2">The sequence shown here is derived from an EMBL/GenBank/DDBJ whole genome shotgun (WGS) entry which is preliminary data.</text>
</comment>
<name>A0ABS8AHL3_9BACT</name>
<evidence type="ECO:0000313" key="3">
    <source>
        <dbReference type="Proteomes" id="UP001165297"/>
    </source>
</evidence>